<dbReference type="KEGG" id="tpx:Turpa_0933"/>
<gene>
    <name evidence="1" type="ordered locus">Turpa_0933</name>
</gene>
<dbReference type="HOGENOM" id="CLU_873363_0_0_12"/>
<sequence>MSGSVYTAPSAIGSAVVTVSDTAGTSQASLITIVSNANCPANFIPVPFNNAVGTTANFCVSKYEMKCNGTCSGAPISAAAGLPWVSITQTDAKTACATMGGQYHLITNAEWMTIARSIEATATNWSTGTVNSGAINRGHTDGTPGATLAASSDDDACNGTGQSCTVFNDQRRTHVLANGQTIWDFSGNAKEFIDWQLTSDRAGSGAGGYVELNTQTVTTSMPANTFKSNTTALNSANGIGLYWPATDGSNGYAARGGHYSNNAQAGIYHLDFGQNASYTSAQFGFRCVYQ</sequence>
<dbReference type="SUPFAM" id="SSF56436">
    <property type="entry name" value="C-type lectin-like"/>
    <property type="match status" value="1"/>
</dbReference>
<dbReference type="Gene3D" id="3.90.1580.10">
    <property type="entry name" value="paralog of FGE (formylglycine-generating enzyme)"/>
    <property type="match status" value="1"/>
</dbReference>
<organism evidence="1 2">
    <name type="scientific">Turneriella parva (strain ATCC BAA-1111 / DSM 21527 / NCTC 11395 / H)</name>
    <name type="common">Leptospira parva</name>
    <dbReference type="NCBI Taxonomy" id="869212"/>
    <lineage>
        <taxon>Bacteria</taxon>
        <taxon>Pseudomonadati</taxon>
        <taxon>Spirochaetota</taxon>
        <taxon>Spirochaetia</taxon>
        <taxon>Leptospirales</taxon>
        <taxon>Leptospiraceae</taxon>
        <taxon>Turneriella</taxon>
    </lineage>
</organism>
<accession>I4B2S5</accession>
<dbReference type="STRING" id="869212.Turpa_0933"/>
<dbReference type="InterPro" id="IPR042095">
    <property type="entry name" value="SUMF_sf"/>
</dbReference>
<dbReference type="Proteomes" id="UP000006048">
    <property type="component" value="Chromosome"/>
</dbReference>
<keyword evidence="2" id="KW-1185">Reference proteome</keyword>
<proteinExistence type="predicted"/>
<protein>
    <recommendedName>
        <fullName evidence="3">Sulfatase-modifying factor enzyme domain-containing protein</fullName>
    </recommendedName>
</protein>
<evidence type="ECO:0000313" key="2">
    <source>
        <dbReference type="Proteomes" id="UP000006048"/>
    </source>
</evidence>
<reference evidence="1 2" key="1">
    <citation type="submission" date="2012-06" db="EMBL/GenBank/DDBJ databases">
        <title>The complete chromosome of genome of Turneriella parva DSM 21527.</title>
        <authorList>
            <consortium name="US DOE Joint Genome Institute (JGI-PGF)"/>
            <person name="Lucas S."/>
            <person name="Han J."/>
            <person name="Lapidus A."/>
            <person name="Bruce D."/>
            <person name="Goodwin L."/>
            <person name="Pitluck S."/>
            <person name="Peters L."/>
            <person name="Kyrpides N."/>
            <person name="Mavromatis K."/>
            <person name="Ivanova N."/>
            <person name="Mikhailova N."/>
            <person name="Chertkov O."/>
            <person name="Detter J.C."/>
            <person name="Tapia R."/>
            <person name="Han C."/>
            <person name="Land M."/>
            <person name="Hauser L."/>
            <person name="Markowitz V."/>
            <person name="Cheng J.-F."/>
            <person name="Hugenholtz P."/>
            <person name="Woyke T."/>
            <person name="Wu D."/>
            <person name="Gronow S."/>
            <person name="Wellnitz S."/>
            <person name="Brambilla E."/>
            <person name="Klenk H.-P."/>
            <person name="Eisen J.A."/>
        </authorList>
    </citation>
    <scope>NUCLEOTIDE SEQUENCE [LARGE SCALE GENOMIC DNA]</scope>
    <source>
        <strain evidence="2">ATCC BAA-1111 / DSM 21527 / NCTC 11395 / H</strain>
    </source>
</reference>
<name>I4B2S5_TURPD</name>
<dbReference type="AlphaFoldDB" id="I4B2S5"/>
<dbReference type="EMBL" id="CP002959">
    <property type="protein sequence ID" value="AFM11582.1"/>
    <property type="molecule type" value="Genomic_DNA"/>
</dbReference>
<evidence type="ECO:0000313" key="1">
    <source>
        <dbReference type="EMBL" id="AFM11582.1"/>
    </source>
</evidence>
<evidence type="ECO:0008006" key="3">
    <source>
        <dbReference type="Google" id="ProtNLM"/>
    </source>
</evidence>
<dbReference type="InterPro" id="IPR016187">
    <property type="entry name" value="CTDL_fold"/>
</dbReference>